<dbReference type="AlphaFoldDB" id="A0A9D2QFJ6"/>
<gene>
    <name evidence="2" type="ORF">H9926_01360</name>
</gene>
<reference evidence="2" key="1">
    <citation type="journal article" date="2021" name="PeerJ">
        <title>Extensive microbial diversity within the chicken gut microbiome revealed by metagenomics and culture.</title>
        <authorList>
            <person name="Gilroy R."/>
            <person name="Ravi A."/>
            <person name="Getino M."/>
            <person name="Pursley I."/>
            <person name="Horton D.L."/>
            <person name="Alikhan N.F."/>
            <person name="Baker D."/>
            <person name="Gharbi K."/>
            <person name="Hall N."/>
            <person name="Watson M."/>
            <person name="Adriaenssens E.M."/>
            <person name="Foster-Nyarko E."/>
            <person name="Jarju S."/>
            <person name="Secka A."/>
            <person name="Antonio M."/>
            <person name="Oren A."/>
            <person name="Chaudhuri R.R."/>
            <person name="La Ragione R."/>
            <person name="Hildebrand F."/>
            <person name="Pallen M.J."/>
        </authorList>
    </citation>
    <scope>NUCLEOTIDE SEQUENCE</scope>
    <source>
        <strain evidence="2">ChiBcec1-1630</strain>
    </source>
</reference>
<organism evidence="2 3">
    <name type="scientific">Candidatus Eisenbergiella intestinigallinarum</name>
    <dbReference type="NCBI Taxonomy" id="2838549"/>
    <lineage>
        <taxon>Bacteria</taxon>
        <taxon>Bacillati</taxon>
        <taxon>Bacillota</taxon>
        <taxon>Clostridia</taxon>
        <taxon>Lachnospirales</taxon>
        <taxon>Lachnospiraceae</taxon>
        <taxon>Eisenbergiella</taxon>
    </lineage>
</organism>
<comment type="caution">
    <text evidence="2">The sequence shown here is derived from an EMBL/GenBank/DDBJ whole genome shotgun (WGS) entry which is preliminary data.</text>
</comment>
<evidence type="ECO:0000256" key="1">
    <source>
        <dbReference type="SAM" id="Phobius"/>
    </source>
</evidence>
<sequence length="83" mass="9167">MRPDGRVDGPEEPISVSEWLITMLVLAIPCVNLIMLFVWGFGGAEKRSKSNYCKAYLIWMAICFVIGILFYIVVIAGIVAGLS</sequence>
<feature type="transmembrane region" description="Helical" evidence="1">
    <location>
        <begin position="56"/>
        <end position="82"/>
    </location>
</feature>
<accession>A0A9D2QFJ6</accession>
<dbReference type="EMBL" id="DWVS01000029">
    <property type="protein sequence ID" value="HJC86649.1"/>
    <property type="molecule type" value="Genomic_DNA"/>
</dbReference>
<evidence type="ECO:0000313" key="3">
    <source>
        <dbReference type="Proteomes" id="UP000823922"/>
    </source>
</evidence>
<name>A0A9D2QFJ6_9FIRM</name>
<proteinExistence type="predicted"/>
<keyword evidence="1" id="KW-1133">Transmembrane helix</keyword>
<feature type="transmembrane region" description="Helical" evidence="1">
    <location>
        <begin position="20"/>
        <end position="44"/>
    </location>
</feature>
<protein>
    <submittedName>
        <fullName evidence="2">Uncharacterized protein</fullName>
    </submittedName>
</protein>
<keyword evidence="1" id="KW-0812">Transmembrane</keyword>
<evidence type="ECO:0000313" key="2">
    <source>
        <dbReference type="EMBL" id="HJC86649.1"/>
    </source>
</evidence>
<reference evidence="2" key="2">
    <citation type="submission" date="2021-04" db="EMBL/GenBank/DDBJ databases">
        <authorList>
            <person name="Gilroy R."/>
        </authorList>
    </citation>
    <scope>NUCLEOTIDE SEQUENCE</scope>
    <source>
        <strain evidence="2">ChiBcec1-1630</strain>
    </source>
</reference>
<dbReference type="Proteomes" id="UP000823922">
    <property type="component" value="Unassembled WGS sequence"/>
</dbReference>
<keyword evidence="1" id="KW-0472">Membrane</keyword>